<dbReference type="SMART" id="SM00316">
    <property type="entry name" value="S1"/>
    <property type="match status" value="1"/>
</dbReference>
<evidence type="ECO:0000313" key="6">
    <source>
        <dbReference type="Proteomes" id="UP000181728"/>
    </source>
</evidence>
<evidence type="ECO:0000313" key="7">
    <source>
        <dbReference type="Proteomes" id="UP000294726"/>
    </source>
</evidence>
<dbReference type="CDD" id="cd00164">
    <property type="entry name" value="S1_like"/>
    <property type="match status" value="1"/>
</dbReference>
<reference evidence="4 6" key="1">
    <citation type="journal article" date="2016" name="BMC Genomics">
        <title>Consensus pan-genome assembly of the specialised wine bacterium Oenococcus oeni.</title>
        <authorList>
            <person name="Sternes P.R."/>
            <person name="Borneman A.R."/>
        </authorList>
    </citation>
    <scope>NUCLEOTIDE SEQUENCE [LARGE SCALE GENOMIC DNA]</scope>
    <source>
        <strain evidence="4 6">AWRIB661</strain>
    </source>
</reference>
<dbReference type="PROSITE" id="PS50126">
    <property type="entry name" value="S1"/>
    <property type="match status" value="1"/>
</dbReference>
<organism evidence="4 6">
    <name type="scientific">Oenococcus oeni</name>
    <name type="common">Leuconostoc oenos</name>
    <dbReference type="NCBI Taxonomy" id="1247"/>
    <lineage>
        <taxon>Bacteria</taxon>
        <taxon>Bacillati</taxon>
        <taxon>Bacillota</taxon>
        <taxon>Bacilli</taxon>
        <taxon>Lactobacillales</taxon>
        <taxon>Lactobacillaceae</taxon>
        <taxon>Oenococcus</taxon>
    </lineage>
</organism>
<comment type="function">
    <text evidence="1">Binds mRNA; thus facilitating recognition of the initiation point. It is needed to translate mRNA with a short Shine-Dalgarno (SD) purine-rich sequence.</text>
</comment>
<dbReference type="InterPro" id="IPR050437">
    <property type="entry name" value="Ribos_protein_bS1-like"/>
</dbReference>
<evidence type="ECO:0000313" key="4">
    <source>
        <dbReference type="EMBL" id="OIM21000.1"/>
    </source>
</evidence>
<accession>A0A6H3GSY1</accession>
<dbReference type="SUPFAM" id="SSF50249">
    <property type="entry name" value="Nucleic acid-binding proteins"/>
    <property type="match status" value="1"/>
</dbReference>
<dbReference type="NCBIfam" id="NF040579">
    <property type="entry name" value="S1_dom_CvfD"/>
    <property type="match status" value="1"/>
</dbReference>
<dbReference type="AlphaFoldDB" id="A0A6H3GSY1"/>
<dbReference type="Proteomes" id="UP000294726">
    <property type="component" value="Chromosome"/>
</dbReference>
<dbReference type="InterPro" id="IPR003029">
    <property type="entry name" value="S1_domain"/>
</dbReference>
<dbReference type="Gene3D" id="2.40.50.140">
    <property type="entry name" value="Nucleic acid-binding proteins"/>
    <property type="match status" value="1"/>
</dbReference>
<dbReference type="RefSeq" id="WP_002819093.1">
    <property type="nucleotide sequence ID" value="NZ_CP014324.1"/>
</dbReference>
<sequence>MDYKIGQRVTGTVSGIQNYGVFVQLDSKTQGLVHISECKNGRIDNLPEEFHIGQPVEAIILDIDNYSKKISLSFRQLSIPKVHANPKPGENRNIYKHFWTATRVKAGFKPIAETIEASKSEALGRIRGNKK</sequence>
<reference evidence="3" key="3">
    <citation type="submission" date="2019-10" db="EMBL/GenBank/DDBJ databases">
        <title>Malate fermentation in French cider.</title>
        <authorList>
            <person name="Cousin F.J."/>
            <person name="Medina Fernandez S."/>
            <person name="Misery B."/>
            <person name="Laplace J.-M."/>
            <person name="Cretenet M."/>
        </authorList>
    </citation>
    <scope>NUCLEOTIDE SEQUENCE</scope>
    <source>
        <strain evidence="3">UCMA15129</strain>
    </source>
</reference>
<dbReference type="GO" id="GO:0003735">
    <property type="term" value="F:structural constituent of ribosome"/>
    <property type="evidence" value="ECO:0007669"/>
    <property type="project" value="TreeGrafter"/>
</dbReference>
<dbReference type="FunFam" id="2.40.50.140:FF:000103">
    <property type="entry name" value="protein RRP5 homolog"/>
    <property type="match status" value="1"/>
</dbReference>
<name>A0A6H3GSY1_OENOE</name>
<evidence type="ECO:0000259" key="2">
    <source>
        <dbReference type="PROSITE" id="PS50126"/>
    </source>
</evidence>
<dbReference type="Proteomes" id="UP001281024">
    <property type="component" value="Unassembled WGS sequence"/>
</dbReference>
<dbReference type="Proteomes" id="UP000181728">
    <property type="component" value="Unassembled WGS sequence"/>
</dbReference>
<dbReference type="InterPro" id="IPR012340">
    <property type="entry name" value="NA-bd_OB-fold"/>
</dbReference>
<dbReference type="EMBL" id="LR031358">
    <property type="protein sequence ID" value="VDB98477.1"/>
    <property type="molecule type" value="Genomic_DNA"/>
</dbReference>
<dbReference type="GeneID" id="75065669"/>
<gene>
    <name evidence="4" type="ORF">ATX59_06055</name>
    <name evidence="3" type="ORF">GA838_06575</name>
    <name evidence="5" type="ORF">OENI_1242</name>
</gene>
<dbReference type="EMBL" id="WERV01000004">
    <property type="protein sequence ID" value="MDV7715422.1"/>
    <property type="molecule type" value="Genomic_DNA"/>
</dbReference>
<evidence type="ECO:0000313" key="5">
    <source>
        <dbReference type="EMBL" id="VDB98477.1"/>
    </source>
</evidence>
<reference evidence="5 7" key="2">
    <citation type="submission" date="2018-08" db="EMBL/GenBank/DDBJ databases">
        <authorList>
            <person name="Lorentzen P. G. S. M."/>
        </authorList>
    </citation>
    <scope>NUCLEOTIDE SEQUENCE [LARGE SCALE GENOMIC DNA]</scope>
    <source>
        <strain evidence="5 7">CRBO_1381</strain>
    </source>
</reference>
<dbReference type="Pfam" id="PF00575">
    <property type="entry name" value="S1"/>
    <property type="match status" value="1"/>
</dbReference>
<dbReference type="OMA" id="HISECKT"/>
<dbReference type="GO" id="GO:0006412">
    <property type="term" value="P:translation"/>
    <property type="evidence" value="ECO:0007669"/>
    <property type="project" value="TreeGrafter"/>
</dbReference>
<evidence type="ECO:0000256" key="1">
    <source>
        <dbReference type="ARBA" id="ARBA00025604"/>
    </source>
</evidence>
<dbReference type="GO" id="GO:0003729">
    <property type="term" value="F:mRNA binding"/>
    <property type="evidence" value="ECO:0007669"/>
    <property type="project" value="TreeGrafter"/>
</dbReference>
<dbReference type="PANTHER" id="PTHR10724">
    <property type="entry name" value="30S RIBOSOMAL PROTEIN S1"/>
    <property type="match status" value="1"/>
</dbReference>
<protein>
    <submittedName>
        <fullName evidence="4">RNA-binding protein</fullName>
    </submittedName>
    <submittedName>
        <fullName evidence="3">S1 RNA-binding domain-containing protein</fullName>
    </submittedName>
</protein>
<proteinExistence type="predicted"/>
<evidence type="ECO:0000313" key="3">
    <source>
        <dbReference type="EMBL" id="MDV7715422.1"/>
    </source>
</evidence>
<feature type="domain" description="S1 motif" evidence="2">
    <location>
        <begin position="6"/>
        <end position="75"/>
    </location>
</feature>
<dbReference type="EMBL" id="MLOK01000045">
    <property type="protein sequence ID" value="OIM21000.1"/>
    <property type="molecule type" value="Genomic_DNA"/>
</dbReference>